<evidence type="ECO:0000313" key="1">
    <source>
        <dbReference type="EMBL" id="VUZ86479.1"/>
    </source>
</evidence>
<dbReference type="Proteomes" id="UP000334340">
    <property type="component" value="Unassembled WGS sequence"/>
</dbReference>
<evidence type="ECO:0000313" key="2">
    <source>
        <dbReference type="Proteomes" id="UP000334340"/>
    </source>
</evidence>
<keyword evidence="2" id="KW-1185">Reference proteome</keyword>
<protein>
    <submittedName>
        <fullName evidence="1">Uncharacterized protein</fullName>
    </submittedName>
</protein>
<feature type="non-terminal residue" evidence="1">
    <location>
        <position position="26"/>
    </location>
</feature>
<proteinExistence type="predicted"/>
<accession>A0A564ZMC4</accession>
<organism evidence="1 2">
    <name type="scientific">Candidatus Methylomirabilis lanthanidiphila</name>
    <dbReference type="NCBI Taxonomy" id="2211376"/>
    <lineage>
        <taxon>Bacteria</taxon>
        <taxon>Candidatus Methylomirabilota</taxon>
        <taxon>Candidatus Methylomirabilia</taxon>
        <taxon>Candidatus Methylomirabilales</taxon>
        <taxon>Candidatus Methylomirabilaceae</taxon>
        <taxon>Candidatus Methylomirabilis</taxon>
    </lineage>
</organism>
<dbReference type="AlphaFoldDB" id="A0A564ZMC4"/>
<name>A0A564ZMC4_9BACT</name>
<sequence length="26" mass="2944">MCCWRAYGMKGVTLSKIPPFPPFQKG</sequence>
<reference evidence="1 2" key="1">
    <citation type="submission" date="2019-07" db="EMBL/GenBank/DDBJ databases">
        <authorList>
            <person name="Cremers G."/>
        </authorList>
    </citation>
    <scope>NUCLEOTIDE SEQUENCE [LARGE SCALE GENOMIC DNA]</scope>
</reference>
<dbReference type="EMBL" id="CABIKM010000061">
    <property type="protein sequence ID" value="VUZ86479.1"/>
    <property type="molecule type" value="Genomic_DNA"/>
</dbReference>
<gene>
    <name evidence="1" type="ORF">MELA_02882</name>
</gene>